<organism evidence="2 3">
    <name type="scientific">Streptomyces glomeratus</name>
    <dbReference type="NCBI Taxonomy" id="284452"/>
    <lineage>
        <taxon>Bacteria</taxon>
        <taxon>Bacillati</taxon>
        <taxon>Actinomycetota</taxon>
        <taxon>Actinomycetes</taxon>
        <taxon>Kitasatosporales</taxon>
        <taxon>Streptomycetaceae</taxon>
        <taxon>Streptomyces</taxon>
    </lineage>
</organism>
<sequence length="100" mass="11253">MAKVEYLQWGYLQWSNMRVQITAAEAETLNQIYERFTTENRSDLGFGWHLLQETHTETAEAPAVAVEPAPGKDQSACDVDEDDEEEDGGEGDEDLEDEDA</sequence>
<name>A0ABP6M5J2_9ACTN</name>
<feature type="compositionally biased region" description="Low complexity" evidence="1">
    <location>
        <begin position="59"/>
        <end position="69"/>
    </location>
</feature>
<gene>
    <name evidence="2" type="ORF">GCM10010448_70710</name>
</gene>
<evidence type="ECO:0000313" key="3">
    <source>
        <dbReference type="Proteomes" id="UP001501532"/>
    </source>
</evidence>
<reference evidence="3" key="1">
    <citation type="journal article" date="2019" name="Int. J. Syst. Evol. Microbiol.">
        <title>The Global Catalogue of Microorganisms (GCM) 10K type strain sequencing project: providing services to taxonomists for standard genome sequencing and annotation.</title>
        <authorList>
            <consortium name="The Broad Institute Genomics Platform"/>
            <consortium name="The Broad Institute Genome Sequencing Center for Infectious Disease"/>
            <person name="Wu L."/>
            <person name="Ma J."/>
        </authorList>
    </citation>
    <scope>NUCLEOTIDE SEQUENCE [LARGE SCALE GENOMIC DNA]</scope>
    <source>
        <strain evidence="3">JCM 9091</strain>
    </source>
</reference>
<evidence type="ECO:0000313" key="2">
    <source>
        <dbReference type="EMBL" id="GAA3079031.1"/>
    </source>
</evidence>
<protein>
    <submittedName>
        <fullName evidence="2">Uncharacterized protein</fullName>
    </submittedName>
</protein>
<dbReference type="RefSeq" id="WP_234517369.1">
    <property type="nucleotide sequence ID" value="NZ_BAAAUF010000119.1"/>
</dbReference>
<feature type="compositionally biased region" description="Acidic residues" evidence="1">
    <location>
        <begin position="78"/>
        <end position="100"/>
    </location>
</feature>
<accession>A0ABP6M5J2</accession>
<comment type="caution">
    <text evidence="2">The sequence shown here is derived from an EMBL/GenBank/DDBJ whole genome shotgun (WGS) entry which is preliminary data.</text>
</comment>
<dbReference type="Proteomes" id="UP001501532">
    <property type="component" value="Unassembled WGS sequence"/>
</dbReference>
<dbReference type="EMBL" id="BAAAUF010000119">
    <property type="protein sequence ID" value="GAA3079031.1"/>
    <property type="molecule type" value="Genomic_DNA"/>
</dbReference>
<keyword evidence="3" id="KW-1185">Reference proteome</keyword>
<evidence type="ECO:0000256" key="1">
    <source>
        <dbReference type="SAM" id="MobiDB-lite"/>
    </source>
</evidence>
<proteinExistence type="predicted"/>
<feature type="region of interest" description="Disordered" evidence="1">
    <location>
        <begin position="55"/>
        <end position="100"/>
    </location>
</feature>